<keyword evidence="3" id="KW-1185">Reference proteome</keyword>
<reference evidence="2" key="3">
    <citation type="submission" date="2015-06" db="UniProtKB">
        <authorList>
            <consortium name="EnsemblPlants"/>
        </authorList>
    </citation>
    <scope>IDENTIFICATION</scope>
    <source>
        <strain evidence="2">cv. Jemalong A17</strain>
    </source>
</reference>
<reference evidence="1 3" key="1">
    <citation type="journal article" date="2011" name="Nature">
        <title>The Medicago genome provides insight into the evolution of rhizobial symbioses.</title>
        <authorList>
            <person name="Young N.D."/>
            <person name="Debelle F."/>
            <person name="Oldroyd G.E."/>
            <person name="Geurts R."/>
            <person name="Cannon S.B."/>
            <person name="Udvardi M.K."/>
            <person name="Benedito V.A."/>
            <person name="Mayer K.F."/>
            <person name="Gouzy J."/>
            <person name="Schoof H."/>
            <person name="Van de Peer Y."/>
            <person name="Proost S."/>
            <person name="Cook D.R."/>
            <person name="Meyers B.C."/>
            <person name="Spannagl M."/>
            <person name="Cheung F."/>
            <person name="De Mita S."/>
            <person name="Krishnakumar V."/>
            <person name="Gundlach H."/>
            <person name="Zhou S."/>
            <person name="Mudge J."/>
            <person name="Bharti A.K."/>
            <person name="Murray J.D."/>
            <person name="Naoumkina M.A."/>
            <person name="Rosen B."/>
            <person name="Silverstein K.A."/>
            <person name="Tang H."/>
            <person name="Rombauts S."/>
            <person name="Zhao P.X."/>
            <person name="Zhou P."/>
            <person name="Barbe V."/>
            <person name="Bardou P."/>
            <person name="Bechner M."/>
            <person name="Bellec A."/>
            <person name="Berger A."/>
            <person name="Berges H."/>
            <person name="Bidwell S."/>
            <person name="Bisseling T."/>
            <person name="Choisne N."/>
            <person name="Couloux A."/>
            <person name="Denny R."/>
            <person name="Deshpande S."/>
            <person name="Dai X."/>
            <person name="Doyle J.J."/>
            <person name="Dudez A.M."/>
            <person name="Farmer A.D."/>
            <person name="Fouteau S."/>
            <person name="Franken C."/>
            <person name="Gibelin C."/>
            <person name="Gish J."/>
            <person name="Goldstein S."/>
            <person name="Gonzalez A.J."/>
            <person name="Green P.J."/>
            <person name="Hallab A."/>
            <person name="Hartog M."/>
            <person name="Hua A."/>
            <person name="Humphray S.J."/>
            <person name="Jeong D.H."/>
            <person name="Jing Y."/>
            <person name="Jocker A."/>
            <person name="Kenton S.M."/>
            <person name="Kim D.J."/>
            <person name="Klee K."/>
            <person name="Lai H."/>
            <person name="Lang C."/>
            <person name="Lin S."/>
            <person name="Macmil S.L."/>
            <person name="Magdelenat G."/>
            <person name="Matthews L."/>
            <person name="McCorrison J."/>
            <person name="Monaghan E.L."/>
            <person name="Mun J.H."/>
            <person name="Najar F.Z."/>
            <person name="Nicholson C."/>
            <person name="Noirot C."/>
            <person name="O'Bleness M."/>
            <person name="Paule C.R."/>
            <person name="Poulain J."/>
            <person name="Prion F."/>
            <person name="Qin B."/>
            <person name="Qu C."/>
            <person name="Retzel E.F."/>
            <person name="Riddle C."/>
            <person name="Sallet E."/>
            <person name="Samain S."/>
            <person name="Samson N."/>
            <person name="Sanders I."/>
            <person name="Saurat O."/>
            <person name="Scarpelli C."/>
            <person name="Schiex T."/>
            <person name="Segurens B."/>
            <person name="Severin A.J."/>
            <person name="Sherrier D.J."/>
            <person name="Shi R."/>
            <person name="Sims S."/>
            <person name="Singer S.R."/>
            <person name="Sinharoy S."/>
            <person name="Sterck L."/>
            <person name="Viollet A."/>
            <person name="Wang B.B."/>
            <person name="Wang K."/>
            <person name="Wang M."/>
            <person name="Wang X."/>
            <person name="Warfsmann J."/>
            <person name="Weissenbach J."/>
            <person name="White D.D."/>
            <person name="White J.D."/>
            <person name="Wiley G.B."/>
            <person name="Wincker P."/>
            <person name="Xing Y."/>
            <person name="Yang L."/>
            <person name="Yao Z."/>
            <person name="Ying F."/>
            <person name="Zhai J."/>
            <person name="Zhou L."/>
            <person name="Zuber A."/>
            <person name="Denarie J."/>
            <person name="Dixon R.A."/>
            <person name="May G.D."/>
            <person name="Schwartz D.C."/>
            <person name="Rogers J."/>
            <person name="Quetier F."/>
            <person name="Town C.D."/>
            <person name="Roe B.A."/>
        </authorList>
    </citation>
    <scope>NUCLEOTIDE SEQUENCE [LARGE SCALE GENOMIC DNA]</scope>
    <source>
        <strain evidence="1">A17</strain>
        <strain evidence="2 3">cv. Jemalong A17</strain>
    </source>
</reference>
<proteinExistence type="predicted"/>
<sequence>MENSVFDPNIKLAAVHYNGGKPPHVFRIPSDGTLSELKGQFNQIKFELNYVQQHTTVLEGQSSWTLHWSDVLNNRYRENKTLNYNGVLERKVANVEGNDNMR</sequence>
<evidence type="ECO:0000313" key="2">
    <source>
        <dbReference type="EnsemblPlants" id="KEH17067"/>
    </source>
</evidence>
<dbReference type="EnsemblPlants" id="KEH17067">
    <property type="protein sequence ID" value="KEH17067"/>
    <property type="gene ID" value="MTR_0048s0230"/>
</dbReference>
<reference evidence="1 3" key="2">
    <citation type="journal article" date="2014" name="BMC Genomics">
        <title>An improved genome release (version Mt4.0) for the model legume Medicago truncatula.</title>
        <authorList>
            <person name="Tang H."/>
            <person name="Krishnakumar V."/>
            <person name="Bidwell S."/>
            <person name="Rosen B."/>
            <person name="Chan A."/>
            <person name="Zhou S."/>
            <person name="Gentzbittel L."/>
            <person name="Childs K.L."/>
            <person name="Yandell M."/>
            <person name="Gundlach H."/>
            <person name="Mayer K.F."/>
            <person name="Schwartz D.C."/>
            <person name="Town C.D."/>
        </authorList>
    </citation>
    <scope>GENOME REANNOTATION</scope>
    <source>
        <strain evidence="1">A17</strain>
        <strain evidence="2 3">cv. Jemalong A17</strain>
    </source>
</reference>
<dbReference type="EMBL" id="KL402773">
    <property type="protein sequence ID" value="KEH17067.1"/>
    <property type="molecule type" value="Genomic_DNA"/>
</dbReference>
<gene>
    <name evidence="1" type="ORF">MTR_0048s0230</name>
</gene>
<organism evidence="1 3">
    <name type="scientific">Medicago truncatula</name>
    <name type="common">Barrel medic</name>
    <name type="synonym">Medicago tribuloides</name>
    <dbReference type="NCBI Taxonomy" id="3880"/>
    <lineage>
        <taxon>Eukaryota</taxon>
        <taxon>Viridiplantae</taxon>
        <taxon>Streptophyta</taxon>
        <taxon>Embryophyta</taxon>
        <taxon>Tracheophyta</taxon>
        <taxon>Spermatophyta</taxon>
        <taxon>Magnoliopsida</taxon>
        <taxon>eudicotyledons</taxon>
        <taxon>Gunneridae</taxon>
        <taxon>Pentapetalae</taxon>
        <taxon>rosids</taxon>
        <taxon>fabids</taxon>
        <taxon>Fabales</taxon>
        <taxon>Fabaceae</taxon>
        <taxon>Papilionoideae</taxon>
        <taxon>50 kb inversion clade</taxon>
        <taxon>NPAAA clade</taxon>
        <taxon>Hologalegina</taxon>
        <taxon>IRL clade</taxon>
        <taxon>Trifolieae</taxon>
        <taxon>Medicago</taxon>
    </lineage>
</organism>
<accession>A0A072TI27</accession>
<evidence type="ECO:0000313" key="1">
    <source>
        <dbReference type="EMBL" id="KEH17067.1"/>
    </source>
</evidence>
<dbReference type="HOGENOM" id="CLU_2281665_0_0_1"/>
<name>A0A072TI27_MEDTR</name>
<protein>
    <submittedName>
        <fullName evidence="1 2">Uncharacterized protein</fullName>
    </submittedName>
</protein>
<dbReference type="Proteomes" id="UP000002051">
    <property type="component" value="Unassembled WGS sequence"/>
</dbReference>
<dbReference type="AlphaFoldDB" id="A0A072TI27"/>
<evidence type="ECO:0000313" key="3">
    <source>
        <dbReference type="Proteomes" id="UP000002051"/>
    </source>
</evidence>